<name>X0RDC9_RHOWR</name>
<comment type="caution">
    <text evidence="1">The sequence shown here is derived from an EMBL/GenBank/DDBJ whole genome shotgun (WGS) entry which is preliminary data.</text>
</comment>
<keyword evidence="2" id="KW-1185">Reference proteome</keyword>
<protein>
    <submittedName>
        <fullName evidence="1">Uncharacterized protein</fullName>
    </submittedName>
</protein>
<sequence>MAASTDRNTRLQVVSAGPPRSVSFADDSGRRVRFGAVDRGCADVRDPSPRGCVRAVGFAVVARAGARPEGASLSARRRRGVPEAASLVAPVRVRRGFGSDAREPLCREVPPVDVAGAGRLRGSRPASVVAVAANLFAAVDARAFGLVVAVVARPPASVVLPLPTAPPLCDVTGVRPSVLARAPIVRKYPRVDLGNRIQRRNCAAASPSLFDHLATSGARCDGLSQRGASLADTLLGFCSSLEGSRTRQVRPRAEVIRNGTSRRVNRNPLWEHHPTAVR</sequence>
<proteinExistence type="predicted"/>
<evidence type="ECO:0000313" key="1">
    <source>
        <dbReference type="EMBL" id="GAF49020.1"/>
    </source>
</evidence>
<dbReference type="AlphaFoldDB" id="X0RDC9"/>
<dbReference type="Proteomes" id="UP000019491">
    <property type="component" value="Unassembled WGS sequence"/>
</dbReference>
<dbReference type="EMBL" id="BAWF01000065">
    <property type="protein sequence ID" value="GAF49020.1"/>
    <property type="molecule type" value="Genomic_DNA"/>
</dbReference>
<gene>
    <name evidence="1" type="ORF">RW1_065_00260</name>
</gene>
<evidence type="ECO:0000313" key="2">
    <source>
        <dbReference type="Proteomes" id="UP000019491"/>
    </source>
</evidence>
<accession>X0RDC9</accession>
<organism evidence="1 2">
    <name type="scientific">Rhodococcus wratislaviensis NBRC 100605</name>
    <dbReference type="NCBI Taxonomy" id="1219028"/>
    <lineage>
        <taxon>Bacteria</taxon>
        <taxon>Bacillati</taxon>
        <taxon>Actinomycetota</taxon>
        <taxon>Actinomycetes</taxon>
        <taxon>Mycobacteriales</taxon>
        <taxon>Nocardiaceae</taxon>
        <taxon>Rhodococcus</taxon>
    </lineage>
</organism>
<reference evidence="1 2" key="1">
    <citation type="submission" date="2014-02" db="EMBL/GenBank/DDBJ databases">
        <title>Whole genome shotgun sequence of Rhodococcus wratislaviensis NBRC 100605.</title>
        <authorList>
            <person name="Hosoyama A."/>
            <person name="Tsuchikane K."/>
            <person name="Yoshida I."/>
            <person name="Ohji S."/>
            <person name="Ichikawa N."/>
            <person name="Yamazoe A."/>
            <person name="Fujita N."/>
        </authorList>
    </citation>
    <scope>NUCLEOTIDE SEQUENCE [LARGE SCALE GENOMIC DNA]</scope>
    <source>
        <strain evidence="1 2">NBRC 100605</strain>
    </source>
</reference>